<dbReference type="InterPro" id="IPR013083">
    <property type="entry name" value="Znf_RING/FYVE/PHD"/>
</dbReference>
<dbReference type="Pfam" id="PF00097">
    <property type="entry name" value="zf-C3HC4"/>
    <property type="match status" value="1"/>
</dbReference>
<keyword evidence="3" id="KW-0862">Zinc</keyword>
<dbReference type="SMART" id="SM00184">
    <property type="entry name" value="RING"/>
    <property type="match status" value="1"/>
</dbReference>
<keyword evidence="5" id="KW-0175">Coiled coil</keyword>
<dbReference type="GO" id="GO:0008270">
    <property type="term" value="F:zinc ion binding"/>
    <property type="evidence" value="ECO:0007669"/>
    <property type="project" value="UniProtKB-KW"/>
</dbReference>
<proteinExistence type="predicted"/>
<dbReference type="OrthoDB" id="6270329at2759"/>
<evidence type="ECO:0000313" key="9">
    <source>
        <dbReference type="Proteomes" id="UP000054196"/>
    </source>
</evidence>
<keyword evidence="1" id="KW-0479">Metal-binding</keyword>
<keyword evidence="9" id="KW-1185">Reference proteome</keyword>
<dbReference type="RefSeq" id="XP_007388916.1">
    <property type="nucleotide sequence ID" value="XM_007388854.1"/>
</dbReference>
<evidence type="ECO:0000256" key="2">
    <source>
        <dbReference type="ARBA" id="ARBA00022771"/>
    </source>
</evidence>
<gene>
    <name evidence="8" type="ORF">PUNSTDRAFT_128606</name>
</gene>
<dbReference type="InterPro" id="IPR001841">
    <property type="entry name" value="Znf_RING"/>
</dbReference>
<evidence type="ECO:0000256" key="4">
    <source>
        <dbReference type="PROSITE-ProRule" id="PRU00175"/>
    </source>
</evidence>
<dbReference type="AlphaFoldDB" id="R7S0W9"/>
<evidence type="ECO:0000256" key="1">
    <source>
        <dbReference type="ARBA" id="ARBA00022723"/>
    </source>
</evidence>
<accession>R7S0W9</accession>
<feature type="domain" description="RING-type" evidence="7">
    <location>
        <begin position="5"/>
        <end position="48"/>
    </location>
</feature>
<keyword evidence="2 4" id="KW-0863">Zinc-finger</keyword>
<dbReference type="KEGG" id="psq:PUNSTDRAFT_128606"/>
<evidence type="ECO:0000313" key="8">
    <source>
        <dbReference type="EMBL" id="EIN03858.1"/>
    </source>
</evidence>
<organism evidence="8 9">
    <name type="scientific">Punctularia strigosozonata (strain HHB-11173)</name>
    <name type="common">White-rot fungus</name>
    <dbReference type="NCBI Taxonomy" id="741275"/>
    <lineage>
        <taxon>Eukaryota</taxon>
        <taxon>Fungi</taxon>
        <taxon>Dikarya</taxon>
        <taxon>Basidiomycota</taxon>
        <taxon>Agaricomycotina</taxon>
        <taxon>Agaricomycetes</taxon>
        <taxon>Corticiales</taxon>
        <taxon>Punctulariaceae</taxon>
        <taxon>Punctularia</taxon>
    </lineage>
</organism>
<evidence type="ECO:0000259" key="7">
    <source>
        <dbReference type="PROSITE" id="PS50089"/>
    </source>
</evidence>
<dbReference type="SUPFAM" id="SSF57850">
    <property type="entry name" value="RING/U-box"/>
    <property type="match status" value="1"/>
</dbReference>
<sequence>MSATCSICLEALKNPVAAPCGHVHCSKCLNGHINAGADACQSTCPTCRTPFSIAIPDLNFVPKKYHPFIIPSIRKVYLEVDPNAPNTAALEAKVKQLEQRIRGLETDKRLLMERAESNIAKANILAEKERDARERATKAENDRDIWKQNHDALLKKYNALKPNSNGRKSPSTGTPTHVELSVATGASISAAIAKSTKIAHHRPLSLQMCPGSSPALPVGQTRVIRSLPKRTRRDVHSIADELGREVEIPKRPRLTTRRSEAALSAEAVTNPTRDDGSSQGSLPTRVSHRVRRTPFPTPQSVEAY</sequence>
<feature type="coiled-coil region" evidence="5">
    <location>
        <begin position="87"/>
        <end position="149"/>
    </location>
</feature>
<dbReference type="HOGENOM" id="CLU_079701_0_0_1"/>
<dbReference type="PROSITE" id="PS50089">
    <property type="entry name" value="ZF_RING_2"/>
    <property type="match status" value="1"/>
</dbReference>
<reference evidence="9" key="1">
    <citation type="journal article" date="2012" name="Science">
        <title>The Paleozoic origin of enzymatic lignin decomposition reconstructed from 31 fungal genomes.</title>
        <authorList>
            <person name="Floudas D."/>
            <person name="Binder M."/>
            <person name="Riley R."/>
            <person name="Barry K."/>
            <person name="Blanchette R.A."/>
            <person name="Henrissat B."/>
            <person name="Martinez A.T."/>
            <person name="Otillar R."/>
            <person name="Spatafora J.W."/>
            <person name="Yadav J.S."/>
            <person name="Aerts A."/>
            <person name="Benoit I."/>
            <person name="Boyd A."/>
            <person name="Carlson A."/>
            <person name="Copeland A."/>
            <person name="Coutinho P.M."/>
            <person name="de Vries R.P."/>
            <person name="Ferreira P."/>
            <person name="Findley K."/>
            <person name="Foster B."/>
            <person name="Gaskell J."/>
            <person name="Glotzer D."/>
            <person name="Gorecki P."/>
            <person name="Heitman J."/>
            <person name="Hesse C."/>
            <person name="Hori C."/>
            <person name="Igarashi K."/>
            <person name="Jurgens J.A."/>
            <person name="Kallen N."/>
            <person name="Kersten P."/>
            <person name="Kohler A."/>
            <person name="Kuees U."/>
            <person name="Kumar T.K.A."/>
            <person name="Kuo A."/>
            <person name="LaButti K."/>
            <person name="Larrondo L.F."/>
            <person name="Lindquist E."/>
            <person name="Ling A."/>
            <person name="Lombard V."/>
            <person name="Lucas S."/>
            <person name="Lundell T."/>
            <person name="Martin R."/>
            <person name="McLaughlin D.J."/>
            <person name="Morgenstern I."/>
            <person name="Morin E."/>
            <person name="Murat C."/>
            <person name="Nagy L.G."/>
            <person name="Nolan M."/>
            <person name="Ohm R.A."/>
            <person name="Patyshakuliyeva A."/>
            <person name="Rokas A."/>
            <person name="Ruiz-Duenas F.J."/>
            <person name="Sabat G."/>
            <person name="Salamov A."/>
            <person name="Samejima M."/>
            <person name="Schmutz J."/>
            <person name="Slot J.C."/>
            <person name="St John F."/>
            <person name="Stenlid J."/>
            <person name="Sun H."/>
            <person name="Sun S."/>
            <person name="Syed K."/>
            <person name="Tsang A."/>
            <person name="Wiebenga A."/>
            <person name="Young D."/>
            <person name="Pisabarro A."/>
            <person name="Eastwood D.C."/>
            <person name="Martin F."/>
            <person name="Cullen D."/>
            <person name="Grigoriev I.V."/>
            <person name="Hibbett D.S."/>
        </authorList>
    </citation>
    <scope>NUCLEOTIDE SEQUENCE [LARGE SCALE GENOMIC DNA]</scope>
    <source>
        <strain evidence="9">HHB-11173 SS5</strain>
    </source>
</reference>
<feature type="compositionally biased region" description="Polar residues" evidence="6">
    <location>
        <begin position="267"/>
        <end position="284"/>
    </location>
</feature>
<dbReference type="Gene3D" id="3.30.40.10">
    <property type="entry name" value="Zinc/RING finger domain, C3HC4 (zinc finger)"/>
    <property type="match status" value="1"/>
</dbReference>
<dbReference type="GeneID" id="18878161"/>
<protein>
    <recommendedName>
        <fullName evidence="7">RING-type domain-containing protein</fullName>
    </recommendedName>
</protein>
<evidence type="ECO:0000256" key="5">
    <source>
        <dbReference type="SAM" id="Coils"/>
    </source>
</evidence>
<name>R7S0W9_PUNST</name>
<dbReference type="InterPro" id="IPR018957">
    <property type="entry name" value="Znf_C3HC4_RING-type"/>
</dbReference>
<evidence type="ECO:0000256" key="3">
    <source>
        <dbReference type="ARBA" id="ARBA00022833"/>
    </source>
</evidence>
<dbReference type="Proteomes" id="UP000054196">
    <property type="component" value="Unassembled WGS sequence"/>
</dbReference>
<evidence type="ECO:0000256" key="6">
    <source>
        <dbReference type="SAM" id="MobiDB-lite"/>
    </source>
</evidence>
<dbReference type="eggNOG" id="ENOG502T2VJ">
    <property type="taxonomic scope" value="Eukaryota"/>
</dbReference>
<dbReference type="EMBL" id="JH687558">
    <property type="protein sequence ID" value="EIN03858.1"/>
    <property type="molecule type" value="Genomic_DNA"/>
</dbReference>
<feature type="region of interest" description="Disordered" evidence="6">
    <location>
        <begin position="249"/>
        <end position="304"/>
    </location>
</feature>